<accession>A0A1T4SA96</accession>
<keyword evidence="1" id="KW-0547">Nucleotide-binding</keyword>
<reference evidence="5" key="1">
    <citation type="submission" date="2017-02" db="EMBL/GenBank/DDBJ databases">
        <authorList>
            <person name="Varghese N."/>
            <person name="Submissions S."/>
        </authorList>
    </citation>
    <scope>NUCLEOTIDE SEQUENCE [LARGE SCALE GENOMIC DNA]</scope>
    <source>
        <strain evidence="5">DSM 16521</strain>
    </source>
</reference>
<dbReference type="SUPFAM" id="SSF52540">
    <property type="entry name" value="P-loop containing nucleoside triphosphate hydrolases"/>
    <property type="match status" value="1"/>
</dbReference>
<dbReference type="EMBL" id="FUXM01000047">
    <property type="protein sequence ID" value="SKA24798.1"/>
    <property type="molecule type" value="Genomic_DNA"/>
</dbReference>
<dbReference type="InterPro" id="IPR014217">
    <property type="entry name" value="Spore_III_AA"/>
</dbReference>
<name>A0A1T4SA96_9FIRM</name>
<keyword evidence="2" id="KW-0067">ATP-binding</keyword>
<gene>
    <name evidence="4" type="ORF">SAMN02745885_02528</name>
</gene>
<protein>
    <submittedName>
        <fullName evidence="4">Stage III sporulation protein AA</fullName>
    </submittedName>
</protein>
<evidence type="ECO:0000256" key="2">
    <source>
        <dbReference type="ARBA" id="ARBA00022840"/>
    </source>
</evidence>
<dbReference type="AlphaFoldDB" id="A0A1T4SA96"/>
<evidence type="ECO:0000313" key="5">
    <source>
        <dbReference type="Proteomes" id="UP000189933"/>
    </source>
</evidence>
<dbReference type="InterPro" id="IPR003593">
    <property type="entry name" value="AAA+_ATPase"/>
</dbReference>
<dbReference type="PANTHER" id="PTHR20953:SF3">
    <property type="entry name" value="P-LOOP CONTAINING NUCLEOSIDE TRIPHOSPHATE HYDROLASES SUPERFAMILY PROTEIN"/>
    <property type="match status" value="1"/>
</dbReference>
<evidence type="ECO:0000313" key="4">
    <source>
        <dbReference type="EMBL" id="SKA24798.1"/>
    </source>
</evidence>
<dbReference type="Gene3D" id="3.40.50.300">
    <property type="entry name" value="P-loop containing nucleotide triphosphate hydrolases"/>
    <property type="match status" value="1"/>
</dbReference>
<dbReference type="NCBIfam" id="TIGR02858">
    <property type="entry name" value="spore_III_AA"/>
    <property type="match status" value="1"/>
</dbReference>
<evidence type="ECO:0000256" key="1">
    <source>
        <dbReference type="ARBA" id="ARBA00022741"/>
    </source>
</evidence>
<dbReference type="SMART" id="SM00382">
    <property type="entry name" value="AAA"/>
    <property type="match status" value="1"/>
</dbReference>
<dbReference type="InterPro" id="IPR027417">
    <property type="entry name" value="P-loop_NTPase"/>
</dbReference>
<dbReference type="Proteomes" id="UP000189933">
    <property type="component" value="Unassembled WGS sequence"/>
</dbReference>
<organism evidence="4 5">
    <name type="scientific">Carboxydocella sporoproducens DSM 16521</name>
    <dbReference type="NCBI Taxonomy" id="1121270"/>
    <lineage>
        <taxon>Bacteria</taxon>
        <taxon>Bacillati</taxon>
        <taxon>Bacillota</taxon>
        <taxon>Clostridia</taxon>
        <taxon>Eubacteriales</taxon>
        <taxon>Clostridiales Family XVI. Incertae Sedis</taxon>
        <taxon>Carboxydocella</taxon>
    </lineage>
</organism>
<dbReference type="InterPro" id="IPR045735">
    <property type="entry name" value="Spore_III_AA_AAA+_ATPase"/>
</dbReference>
<dbReference type="PANTHER" id="PTHR20953">
    <property type="entry name" value="KINASE-RELATED"/>
    <property type="match status" value="1"/>
</dbReference>
<evidence type="ECO:0000259" key="3">
    <source>
        <dbReference type="SMART" id="SM00382"/>
    </source>
</evidence>
<dbReference type="OrthoDB" id="9768243at2"/>
<dbReference type="GO" id="GO:0005524">
    <property type="term" value="F:ATP binding"/>
    <property type="evidence" value="ECO:0007669"/>
    <property type="project" value="UniProtKB-KW"/>
</dbReference>
<proteinExistence type="predicted"/>
<dbReference type="Pfam" id="PF19568">
    <property type="entry name" value="Spore_III_AA"/>
    <property type="match status" value="1"/>
</dbReference>
<feature type="domain" description="AAA+ ATPase" evidence="3">
    <location>
        <begin position="143"/>
        <end position="291"/>
    </location>
</feature>
<keyword evidence="5" id="KW-1185">Reference proteome</keyword>
<sequence length="303" mass="32889">MEKIAAWLAPNLAAAVLTVPPERWPLVEEIRLRAGRPLQLRLGDEEMWPRLEGEPVLVTAEDIARTLNIMTAASIYAYEAELSKGYLTLPGGHRVGIAGKVLRDGNKIRGFQHFGSLNIRLARQYPGVGEKLLPQLLDKVTGRLHSTLIISPPRCGKTTLLRDLVRLASSGWPAAGLAPLTVGLVDERSEIAGCYQGIPQLEVGPRTDVLDGCPKAEGLSMLIRTMGPELVVCDEIGTAADQQALLEAANNGAILLASIHGAGINDLARRPFGRELLALRLFQRIVVLSRREGPGTVEKVYLR</sequence>